<organism evidence="1 2">
    <name type="scientific">Choristoneura fumiferana</name>
    <name type="common">Spruce budworm moth</name>
    <name type="synonym">Archips fumiferana</name>
    <dbReference type="NCBI Taxonomy" id="7141"/>
    <lineage>
        <taxon>Eukaryota</taxon>
        <taxon>Metazoa</taxon>
        <taxon>Ecdysozoa</taxon>
        <taxon>Arthropoda</taxon>
        <taxon>Hexapoda</taxon>
        <taxon>Insecta</taxon>
        <taxon>Pterygota</taxon>
        <taxon>Neoptera</taxon>
        <taxon>Endopterygota</taxon>
        <taxon>Lepidoptera</taxon>
        <taxon>Glossata</taxon>
        <taxon>Ditrysia</taxon>
        <taxon>Tortricoidea</taxon>
        <taxon>Tortricidae</taxon>
        <taxon>Tortricinae</taxon>
        <taxon>Choristoneura</taxon>
    </lineage>
</organism>
<evidence type="ECO:0000313" key="2">
    <source>
        <dbReference type="Proteomes" id="UP001064048"/>
    </source>
</evidence>
<name>A0ACC0JS12_CHOFU</name>
<sequence length="1011" mass="117787">MVLKSLDPAARQGAITSIWEMTVSERQNAAIFLEHTTVRPFVYCRYFFKCFFCHEHYPEINSLLQHTVTHDVPSGEKILKELLPKGKRTVKVDISELKCRVCNDNFNDLDKIREHLTEKHQKEFTKSGNGLVAYDLTVKDGQFSCHICSKIFQTFILLNRHMNVHFSNAICETCGVGFMTHQRLMQHKEIHLPGGYPCDRCKKVYTTSSNLRYHIEKAHEGSTRMRMLRCPHCPERFFEHFHDRPSIKTSVWQMTLPERKNAAAFIQYTTVRPFIFMGTCFKCFYCAEYFSKLASLLDHTSNHEIPEESVLLEKYVHKEKRVLQVDISDLNCRLCNNKFPDLQAVKEHLLNEHNKEFFPASNGMTEYNMELKNGAFMCHICNGDFHTFALLNSHMNCHVGKVVCETCGAGFLNKYFLLKHKETHLNNKFNCKDCDAVFGKKSQLKYHTKIVHKGQARVKPKKCPQCDETFKEHYSKVIHLKDVHGVSQTFECHICKAKFTSRWAITQHTTRYHTEKYKCEICSKCFSIESKLKQHMRGHTGERNFICPICKNAYMHKMTLRKHMRSHNSVFKFMCSDCGLADFLLLMKLKSYAFVGGLIATPHVLPKLTKSEMPPGPLLPEVPNYLNYTQRRKAMNVLAEISNTLAGLRENSGLETSIWQMTVPERKNAASFIMFTTVRPFIFMGSSFKCFYCMEYHSELPALLHHTSAHEIKENLKVILEKYVHKGKRTLQVDISNLKCRLCNQTYSNLDTVREHLKLDHKKEFFNATNGMTEYNMELRNGAFVCHICGSDFHSFPLLNSHMNCHVGKVVCETCGAGFLNQHFLMKHKETHYNIKFNCKQCDLVFTKKSQLKYHTEIIHKGKARVKPKKCPQCDETFKEHYSKMIHLKDVHGITKTFPCHLCKATFNTRRAITQHTTRFHTEKFKCEVCSKCFSIESKLKQHMRGHTGERNFICPICKNAYMHKMTLRKHMRSHNSVFRFMCSECGSGFHNKNEFVKHSKQWHATYNEIT</sequence>
<dbReference type="Proteomes" id="UP001064048">
    <property type="component" value="Chromosome 26"/>
</dbReference>
<reference evidence="1 2" key="1">
    <citation type="journal article" date="2022" name="Genome Biol. Evol.">
        <title>The Spruce Budworm Genome: Reconstructing the Evolutionary History of Antifreeze Proteins.</title>
        <authorList>
            <person name="Beliveau C."/>
            <person name="Gagne P."/>
            <person name="Picq S."/>
            <person name="Vernygora O."/>
            <person name="Keeling C.I."/>
            <person name="Pinkney K."/>
            <person name="Doucet D."/>
            <person name="Wen F."/>
            <person name="Johnston J.S."/>
            <person name="Maaroufi H."/>
            <person name="Boyle B."/>
            <person name="Laroche J."/>
            <person name="Dewar K."/>
            <person name="Juretic N."/>
            <person name="Blackburn G."/>
            <person name="Nisole A."/>
            <person name="Brunet B."/>
            <person name="Brandao M."/>
            <person name="Lumley L."/>
            <person name="Duan J."/>
            <person name="Quan G."/>
            <person name="Lucarotti C.J."/>
            <person name="Roe A.D."/>
            <person name="Sperling F.A.H."/>
            <person name="Levesque R.C."/>
            <person name="Cusson M."/>
        </authorList>
    </citation>
    <scope>NUCLEOTIDE SEQUENCE [LARGE SCALE GENOMIC DNA]</scope>
    <source>
        <strain evidence="1">Glfc:IPQL:Cfum</strain>
    </source>
</reference>
<evidence type="ECO:0000313" key="1">
    <source>
        <dbReference type="EMBL" id="KAI8426834.1"/>
    </source>
</evidence>
<protein>
    <submittedName>
        <fullName evidence="1">Uncharacterized protein</fullName>
    </submittedName>
</protein>
<proteinExistence type="predicted"/>
<gene>
    <name evidence="1" type="ORF">MSG28_014516</name>
</gene>
<comment type="caution">
    <text evidence="1">The sequence shown here is derived from an EMBL/GenBank/DDBJ whole genome shotgun (WGS) entry which is preliminary data.</text>
</comment>
<accession>A0ACC0JS12</accession>
<keyword evidence="2" id="KW-1185">Reference proteome</keyword>
<dbReference type="EMBL" id="CM046126">
    <property type="protein sequence ID" value="KAI8426834.1"/>
    <property type="molecule type" value="Genomic_DNA"/>
</dbReference>